<evidence type="ECO:0000256" key="5">
    <source>
        <dbReference type="ARBA" id="ARBA00022741"/>
    </source>
</evidence>
<keyword evidence="4" id="KW-0808">Transferase</keyword>
<evidence type="ECO:0000259" key="10">
    <source>
        <dbReference type="PROSITE" id="PS50109"/>
    </source>
</evidence>
<proteinExistence type="predicted"/>
<dbReference type="InterPro" id="IPR036890">
    <property type="entry name" value="HATPase_C_sf"/>
</dbReference>
<keyword evidence="5" id="KW-0547">Nucleotide-binding</keyword>
<dbReference type="PRINTS" id="PR00344">
    <property type="entry name" value="BCTRLSENSOR"/>
</dbReference>
<dbReference type="STRING" id="667014.Thein_1077"/>
<dbReference type="GO" id="GO:0005524">
    <property type="term" value="F:ATP binding"/>
    <property type="evidence" value="ECO:0007669"/>
    <property type="project" value="UniProtKB-KW"/>
</dbReference>
<dbReference type="KEGG" id="tid:Thein_1077"/>
<dbReference type="InterPro" id="IPR036097">
    <property type="entry name" value="HisK_dim/P_sf"/>
</dbReference>
<dbReference type="CDD" id="cd00082">
    <property type="entry name" value="HisKA"/>
    <property type="match status" value="1"/>
</dbReference>
<feature type="domain" description="Response regulatory" evidence="11">
    <location>
        <begin position="649"/>
        <end position="764"/>
    </location>
</feature>
<evidence type="ECO:0000256" key="8">
    <source>
        <dbReference type="ARBA" id="ARBA00023012"/>
    </source>
</evidence>
<dbReference type="SUPFAM" id="SSF47384">
    <property type="entry name" value="Homodimeric domain of signal transducing histidine kinase"/>
    <property type="match status" value="1"/>
</dbReference>
<evidence type="ECO:0000256" key="9">
    <source>
        <dbReference type="PROSITE-ProRule" id="PRU00169"/>
    </source>
</evidence>
<dbReference type="FunCoup" id="F8ADY3">
    <property type="interactions" value="312"/>
</dbReference>
<sequence length="766" mass="86957">MAFKILIVNDEPVQRFRLTSMLKKAGYLVEQAEDGLEAIDLLSSGLKPDLIITDLYMPRIDGWGLCRFLWENNYNLPVLIISSYFASEEIEGIIKALGVEGFLSYPCSTKELLKKIKEVFSSPKKEKYYNVFLLAYDPKEKKRWEDILTRAGFKVTSPVSLNDAIENLKKNNFEASFISSKLAPDEVFFIKQMAPALPIIIFPSKNAEPLDPFSYIIKGARYVLPQNAGPEYVRFMVEREIKEKALLLGQKLLRQKTKELENISAELTRIQNVLQLIVEQATDVGLVITNEKMEPFFTNPKAEEFFLLSKNKDFYSFLEFLLGKVDIAEITAVIEKEGLFQCEVKLPDEETILSLKVRAFFDKEKDKILGYVFMIEDLTQERKFQERLIQMQKMEAIATLAAGIAHDFNNILAAIRLKAELITEYLSFPHIKNVNDILALCDRAAQIVSQMITFARPEEKEPSEVSDLNQQLKEALYFIQESIPKGIKIKINLNETALFVPLSKAQLTQIIMNLCLNAIQAMEKEGTLSLKTFKVSLEEAPEGYIPGGKKHIKGRFACLEVEDTGTGIPPEYLRRIFDPYFSTKNSHSGTGLGLAVTLRIVENVKGFILVRTKNKEGSLFRIYLPEVSPPKDLKKELKRDLATMFPAPKIMIVEDEKGIADAVAKYLLEKGYQVECCFSGEEAWSRIKGGLTPDVILLDLNLPGLSGKDVIKKIRKTGKNIHIIVTTGYIDEKSREFLETMGVDAILYKPFRLEEIPRNLTSIMKN</sequence>
<feature type="domain" description="Histidine kinase" evidence="10">
    <location>
        <begin position="403"/>
        <end position="628"/>
    </location>
</feature>
<evidence type="ECO:0000259" key="11">
    <source>
        <dbReference type="PROSITE" id="PS50110"/>
    </source>
</evidence>
<dbReference type="EMBL" id="CP002683">
    <property type="protein sequence ID" value="AEH44948.1"/>
    <property type="molecule type" value="Genomic_DNA"/>
</dbReference>
<dbReference type="SMART" id="SM00448">
    <property type="entry name" value="REC"/>
    <property type="match status" value="2"/>
</dbReference>
<dbReference type="SMART" id="SM00387">
    <property type="entry name" value="HATPase_c"/>
    <property type="match status" value="1"/>
</dbReference>
<name>F8ADY3_THEID</name>
<reference evidence="13" key="1">
    <citation type="submission" date="2011-04" db="EMBL/GenBank/DDBJ databases">
        <title>The complete genome of Thermodesulfatator indicus DSM 15286.</title>
        <authorList>
            <person name="Lucas S."/>
            <person name="Copeland A."/>
            <person name="Lapidus A."/>
            <person name="Bruce D."/>
            <person name="Goodwin L."/>
            <person name="Pitluck S."/>
            <person name="Peters L."/>
            <person name="Kyrpides N."/>
            <person name="Mavromatis K."/>
            <person name="Pagani I."/>
            <person name="Ivanova N."/>
            <person name="Saunders L."/>
            <person name="Detter J.C."/>
            <person name="Tapia R."/>
            <person name="Han C."/>
            <person name="Land M."/>
            <person name="Hauser L."/>
            <person name="Markowitz V."/>
            <person name="Cheng J.-F."/>
            <person name="Hugenholtz P."/>
            <person name="Woyke T."/>
            <person name="Wu D."/>
            <person name="Spring S."/>
            <person name="Schroeder M."/>
            <person name="Brambilla E."/>
            <person name="Klenk H.-P."/>
            <person name="Eisen J.A."/>
        </authorList>
    </citation>
    <scope>NUCLEOTIDE SEQUENCE [LARGE SCALE GENOMIC DNA]</scope>
    <source>
        <strain evidence="13">DSM 15286 / JCM 11887 / CIR29812</strain>
    </source>
</reference>
<keyword evidence="6 12" id="KW-0418">Kinase</keyword>
<dbReference type="Gene3D" id="3.40.50.2300">
    <property type="match status" value="2"/>
</dbReference>
<dbReference type="eggNOG" id="COG4191">
    <property type="taxonomic scope" value="Bacteria"/>
</dbReference>
<dbReference type="eggNOG" id="COG0745">
    <property type="taxonomic scope" value="Bacteria"/>
</dbReference>
<dbReference type="OrthoDB" id="9761600at2"/>
<dbReference type="Pfam" id="PF02518">
    <property type="entry name" value="HATPase_c"/>
    <property type="match status" value="1"/>
</dbReference>
<evidence type="ECO:0000256" key="1">
    <source>
        <dbReference type="ARBA" id="ARBA00000085"/>
    </source>
</evidence>
<evidence type="ECO:0000256" key="7">
    <source>
        <dbReference type="ARBA" id="ARBA00022840"/>
    </source>
</evidence>
<protein>
    <recommendedName>
        <fullName evidence="2">histidine kinase</fullName>
        <ecNumber evidence="2">2.7.13.3</ecNumber>
    </recommendedName>
</protein>
<evidence type="ECO:0000313" key="12">
    <source>
        <dbReference type="EMBL" id="AEH44948.1"/>
    </source>
</evidence>
<dbReference type="Pfam" id="PF00072">
    <property type="entry name" value="Response_reg"/>
    <property type="match status" value="2"/>
</dbReference>
<dbReference type="CDD" id="cd00156">
    <property type="entry name" value="REC"/>
    <property type="match status" value="2"/>
</dbReference>
<evidence type="ECO:0000256" key="6">
    <source>
        <dbReference type="ARBA" id="ARBA00022777"/>
    </source>
</evidence>
<evidence type="ECO:0000256" key="4">
    <source>
        <dbReference type="ARBA" id="ARBA00022679"/>
    </source>
</evidence>
<dbReference type="AlphaFoldDB" id="F8ADY3"/>
<feature type="modified residue" description="4-aspartylphosphate" evidence="9">
    <location>
        <position position="54"/>
    </location>
</feature>
<dbReference type="GO" id="GO:0000155">
    <property type="term" value="F:phosphorelay sensor kinase activity"/>
    <property type="evidence" value="ECO:0007669"/>
    <property type="project" value="InterPro"/>
</dbReference>
<feature type="domain" description="Response regulatory" evidence="11">
    <location>
        <begin position="4"/>
        <end position="120"/>
    </location>
</feature>
<dbReference type="InterPro" id="IPR001789">
    <property type="entry name" value="Sig_transdc_resp-reg_receiver"/>
</dbReference>
<dbReference type="HOGENOM" id="CLU_393651_0_0_0"/>
<gene>
    <name evidence="12" type="ordered locus">Thein_1077</name>
</gene>
<keyword evidence="3 9" id="KW-0597">Phosphoprotein</keyword>
<dbReference type="Proteomes" id="UP000006793">
    <property type="component" value="Chromosome"/>
</dbReference>
<comment type="catalytic activity">
    <reaction evidence="1">
        <text>ATP + protein L-histidine = ADP + protein N-phospho-L-histidine.</text>
        <dbReference type="EC" id="2.7.13.3"/>
    </reaction>
</comment>
<dbReference type="InParanoid" id="F8ADY3"/>
<dbReference type="PANTHER" id="PTHR43065:SF46">
    <property type="entry name" value="C4-DICARBOXYLATE TRANSPORT SENSOR PROTEIN DCTB"/>
    <property type="match status" value="1"/>
</dbReference>
<dbReference type="SMART" id="SM00388">
    <property type="entry name" value="HisKA"/>
    <property type="match status" value="1"/>
</dbReference>
<evidence type="ECO:0000313" key="13">
    <source>
        <dbReference type="Proteomes" id="UP000006793"/>
    </source>
</evidence>
<dbReference type="PROSITE" id="PS50110">
    <property type="entry name" value="RESPONSE_REGULATORY"/>
    <property type="match status" value="2"/>
</dbReference>
<dbReference type="SUPFAM" id="SSF52172">
    <property type="entry name" value="CheY-like"/>
    <property type="match status" value="2"/>
</dbReference>
<dbReference type="Pfam" id="PF00512">
    <property type="entry name" value="HisKA"/>
    <property type="match status" value="1"/>
</dbReference>
<dbReference type="PaxDb" id="667014-Thein_1077"/>
<dbReference type="Gene3D" id="3.30.565.10">
    <property type="entry name" value="Histidine kinase-like ATPase, C-terminal domain"/>
    <property type="match status" value="1"/>
</dbReference>
<dbReference type="Gene3D" id="3.30.450.20">
    <property type="entry name" value="PAS domain"/>
    <property type="match status" value="1"/>
</dbReference>
<organism evidence="12 13">
    <name type="scientific">Thermodesulfatator indicus (strain DSM 15286 / JCM 11887 / CIR29812)</name>
    <dbReference type="NCBI Taxonomy" id="667014"/>
    <lineage>
        <taxon>Bacteria</taxon>
        <taxon>Pseudomonadati</taxon>
        <taxon>Thermodesulfobacteriota</taxon>
        <taxon>Thermodesulfobacteria</taxon>
        <taxon>Thermodesulfobacteriales</taxon>
        <taxon>Thermodesulfatatoraceae</taxon>
        <taxon>Thermodesulfatator</taxon>
    </lineage>
</organism>
<dbReference type="InterPro" id="IPR003661">
    <property type="entry name" value="HisK_dim/P_dom"/>
</dbReference>
<dbReference type="SUPFAM" id="SSF55874">
    <property type="entry name" value="ATPase domain of HSP90 chaperone/DNA topoisomerase II/histidine kinase"/>
    <property type="match status" value="1"/>
</dbReference>
<accession>F8ADY3</accession>
<keyword evidence="7" id="KW-0067">ATP-binding</keyword>
<dbReference type="EC" id="2.7.13.3" evidence="2"/>
<dbReference type="Gene3D" id="1.10.287.130">
    <property type="match status" value="1"/>
</dbReference>
<dbReference type="PROSITE" id="PS50109">
    <property type="entry name" value="HIS_KIN"/>
    <property type="match status" value="1"/>
</dbReference>
<reference evidence="12 13" key="2">
    <citation type="journal article" date="2012" name="Stand. Genomic Sci.">
        <title>Complete genome sequence of the thermophilic sulfate-reducing ocean bacterium Thermodesulfatator indicus type strain (CIR29812(T)).</title>
        <authorList>
            <person name="Anderson I."/>
            <person name="Saunders E."/>
            <person name="Lapidus A."/>
            <person name="Nolan M."/>
            <person name="Lucas S."/>
            <person name="Tice H."/>
            <person name="Del Rio T.G."/>
            <person name="Cheng J.F."/>
            <person name="Han C."/>
            <person name="Tapia R."/>
            <person name="Goodwin L.A."/>
            <person name="Pitluck S."/>
            <person name="Liolios K."/>
            <person name="Mavromatis K."/>
            <person name="Pagani I."/>
            <person name="Ivanova N."/>
            <person name="Mikhailova N."/>
            <person name="Pati A."/>
            <person name="Chen A."/>
            <person name="Palaniappan K."/>
            <person name="Land M."/>
            <person name="Hauser L."/>
            <person name="Jeffries C.D."/>
            <person name="Chang Y.J."/>
            <person name="Brambilla E.M."/>
            <person name="Rohde M."/>
            <person name="Spring S."/>
            <person name="Goker M."/>
            <person name="Detter J.C."/>
            <person name="Woyke T."/>
            <person name="Bristow J."/>
            <person name="Eisen J.A."/>
            <person name="Markowitz V."/>
            <person name="Hugenholtz P."/>
            <person name="Kyrpides N.C."/>
            <person name="Klenk H.P."/>
        </authorList>
    </citation>
    <scope>NUCLEOTIDE SEQUENCE [LARGE SCALE GENOMIC DNA]</scope>
    <source>
        <strain evidence="13">DSM 15286 / JCM 11887 / CIR29812</strain>
    </source>
</reference>
<dbReference type="InterPro" id="IPR005467">
    <property type="entry name" value="His_kinase_dom"/>
</dbReference>
<feature type="modified residue" description="4-aspartylphosphate" evidence="9">
    <location>
        <position position="699"/>
    </location>
</feature>
<keyword evidence="13" id="KW-1185">Reference proteome</keyword>
<dbReference type="InterPro" id="IPR011006">
    <property type="entry name" value="CheY-like_superfamily"/>
</dbReference>
<evidence type="ECO:0000256" key="2">
    <source>
        <dbReference type="ARBA" id="ARBA00012438"/>
    </source>
</evidence>
<dbReference type="InterPro" id="IPR004358">
    <property type="entry name" value="Sig_transdc_His_kin-like_C"/>
</dbReference>
<dbReference type="InterPro" id="IPR003594">
    <property type="entry name" value="HATPase_dom"/>
</dbReference>
<keyword evidence="8" id="KW-0902">Two-component regulatory system</keyword>
<dbReference type="RefSeq" id="WP_013907690.1">
    <property type="nucleotide sequence ID" value="NC_015681.1"/>
</dbReference>
<evidence type="ECO:0000256" key="3">
    <source>
        <dbReference type="ARBA" id="ARBA00022553"/>
    </source>
</evidence>
<dbReference type="PANTHER" id="PTHR43065">
    <property type="entry name" value="SENSOR HISTIDINE KINASE"/>
    <property type="match status" value="1"/>
</dbReference>